<dbReference type="RefSeq" id="XP_025345861.1">
    <property type="nucleotide sequence ID" value="XM_025495388.1"/>
</dbReference>
<protein>
    <submittedName>
        <fullName evidence="1">Uncharacterized protein</fullName>
    </submittedName>
</protein>
<dbReference type="GeneID" id="37017122"/>
<gene>
    <name evidence="1" type="ORF">BCV69DRAFT_60218</name>
</gene>
<accession>A0A316U2J2</accession>
<name>A0A316U2J2_9BASI</name>
<organism evidence="1 2">
    <name type="scientific">Pseudomicrostroma glucosiphilum</name>
    <dbReference type="NCBI Taxonomy" id="1684307"/>
    <lineage>
        <taxon>Eukaryota</taxon>
        <taxon>Fungi</taxon>
        <taxon>Dikarya</taxon>
        <taxon>Basidiomycota</taxon>
        <taxon>Ustilaginomycotina</taxon>
        <taxon>Exobasidiomycetes</taxon>
        <taxon>Microstromatales</taxon>
        <taxon>Microstromatales incertae sedis</taxon>
        <taxon>Pseudomicrostroma</taxon>
    </lineage>
</organism>
<evidence type="ECO:0000313" key="2">
    <source>
        <dbReference type="Proteomes" id="UP000245942"/>
    </source>
</evidence>
<sequence length="169" mass="18219">MWGGAWRKSADIQVMLTGELACSSTSDRCSISLLGGSSLQHFISSVFSSAARSASCLASVGQSVSPASATRATDLGYSDAARRLGELVVTADWRLSRERVSADCDLDLMLRPLSPLSIGERSNAPGTTDDSGFLRMNSKLLNRWPLTCGCTQWSQETRKPERRLAAWAS</sequence>
<dbReference type="Proteomes" id="UP000245942">
    <property type="component" value="Unassembled WGS sequence"/>
</dbReference>
<dbReference type="AlphaFoldDB" id="A0A316U2J2"/>
<reference evidence="1 2" key="1">
    <citation type="journal article" date="2018" name="Mol. Biol. Evol.">
        <title>Broad Genomic Sampling Reveals a Smut Pathogenic Ancestry of the Fungal Clade Ustilaginomycotina.</title>
        <authorList>
            <person name="Kijpornyongpan T."/>
            <person name="Mondo S.J."/>
            <person name="Barry K."/>
            <person name="Sandor L."/>
            <person name="Lee J."/>
            <person name="Lipzen A."/>
            <person name="Pangilinan J."/>
            <person name="LaButti K."/>
            <person name="Hainaut M."/>
            <person name="Henrissat B."/>
            <person name="Grigoriev I.V."/>
            <person name="Spatafora J.W."/>
            <person name="Aime M.C."/>
        </authorList>
    </citation>
    <scope>NUCLEOTIDE SEQUENCE [LARGE SCALE GENOMIC DNA]</scope>
    <source>
        <strain evidence="1 2">MCA 4718</strain>
    </source>
</reference>
<keyword evidence="2" id="KW-1185">Reference proteome</keyword>
<evidence type="ECO:0000313" key="1">
    <source>
        <dbReference type="EMBL" id="PWN18701.1"/>
    </source>
</evidence>
<proteinExistence type="predicted"/>
<dbReference type="EMBL" id="KZ819334">
    <property type="protein sequence ID" value="PWN18701.1"/>
    <property type="molecule type" value="Genomic_DNA"/>
</dbReference>